<dbReference type="Proteomes" id="UP000202511">
    <property type="component" value="Segment"/>
</dbReference>
<dbReference type="KEGG" id="vg:23462963"/>
<proteinExistence type="predicted"/>
<feature type="compositionally biased region" description="Basic residues" evidence="1">
    <location>
        <begin position="227"/>
        <end position="237"/>
    </location>
</feature>
<evidence type="ECO:0000256" key="1">
    <source>
        <dbReference type="SAM" id="MobiDB-lite"/>
    </source>
</evidence>
<sequence length="237" mass="26435">MIVQKRVVSRPNGRVSCRQTLGAGCCGRPGSATHACNGRVASCLWRQVGMVAALGHSRGQRPVCFWRALPFLSWFFVVHAPTTKSARLPGWRKMRDHKKIQTRRRLYFSFFFRKRILFFKKCFQKALFEKTIAPHRFWALSFAKKVRIGTKGRAQGKCIAAALSIGSSGLLRCFAFAFILPPTGFSHATNKIPSFFSGKKKTTAMLPKEKRRACSTGGAGRNAHPQTGKKRGGMPAM</sequence>
<reference evidence="2 3" key="1">
    <citation type="journal article" date="2015" name="Parasitol. Res.">
        <title>Viruses in close associations with free-living amoebae.</title>
        <authorList>
            <person name="Scheid P."/>
        </authorList>
    </citation>
    <scope>NUCLEOTIDE SEQUENCE [LARGE SCALE GENOMIC DNA]</scope>
    <source>
        <strain evidence="2">KlaHel</strain>
    </source>
</reference>
<dbReference type="EMBL" id="KP136319">
    <property type="protein sequence ID" value="AJF98046.1"/>
    <property type="molecule type" value="Genomic_DNA"/>
</dbReference>
<evidence type="ECO:0000313" key="3">
    <source>
        <dbReference type="Proteomes" id="UP000202511"/>
    </source>
</evidence>
<name>A0A0B5JAP9_9VIRU</name>
<protein>
    <submittedName>
        <fullName evidence="2">Uncharacterized protein</fullName>
    </submittedName>
</protein>
<evidence type="ECO:0000313" key="2">
    <source>
        <dbReference type="EMBL" id="AJF98046.1"/>
    </source>
</evidence>
<dbReference type="GeneID" id="23462963"/>
<organism evidence="2 3">
    <name type="scientific">Pandoravirus inopinatum</name>
    <dbReference type="NCBI Taxonomy" id="1605721"/>
    <lineage>
        <taxon>Viruses</taxon>
        <taxon>Pandoravirus</taxon>
    </lineage>
</organism>
<dbReference type="RefSeq" id="YP_009120281.1">
    <property type="nucleotide sequence ID" value="NC_026440.1"/>
</dbReference>
<accession>A0A0B5JAP9</accession>
<feature type="region of interest" description="Disordered" evidence="1">
    <location>
        <begin position="208"/>
        <end position="237"/>
    </location>
</feature>